<feature type="region of interest" description="Disordered" evidence="1">
    <location>
        <begin position="83"/>
        <end position="139"/>
    </location>
</feature>
<dbReference type="Proteomes" id="UP000677804">
    <property type="component" value="Chromosome"/>
</dbReference>
<keyword evidence="2" id="KW-1133">Transmembrane helix</keyword>
<keyword evidence="2" id="KW-0472">Membrane</keyword>
<dbReference type="InterPro" id="IPR018764">
    <property type="entry name" value="RskA_C"/>
</dbReference>
<feature type="domain" description="Anti-sigma K factor RskA C-terminal" evidence="3">
    <location>
        <begin position="151"/>
        <end position="277"/>
    </location>
</feature>
<evidence type="ECO:0000313" key="5">
    <source>
        <dbReference type="Proteomes" id="UP000677804"/>
    </source>
</evidence>
<proteinExistence type="predicted"/>
<evidence type="ECO:0000259" key="3">
    <source>
        <dbReference type="Pfam" id="PF10099"/>
    </source>
</evidence>
<keyword evidence="5" id="KW-1185">Reference proteome</keyword>
<evidence type="ECO:0000256" key="1">
    <source>
        <dbReference type="SAM" id="MobiDB-lite"/>
    </source>
</evidence>
<name>A0ABX8D5T3_9CELL</name>
<gene>
    <name evidence="4" type="ORF">KG103_02440</name>
</gene>
<keyword evidence="2" id="KW-0812">Transmembrane</keyword>
<evidence type="ECO:0000256" key="2">
    <source>
        <dbReference type="SAM" id="Phobius"/>
    </source>
</evidence>
<sequence>MPSDDLHVDDETLALLALGERVGTPGDLDHVAACPQCADEVQALHGVADLARESGPDPHLVAPGPQVWDRVAAELGLGERAHAAARGGTMAGAPDAATSAPDDDPLPEARDDAPRSLPGGQADGPSSGEPDGPPATVTPLASRRRLRPAWIAVAAAVGLVVGGAGATAYLELRPEPSTVLASAVLEPLPGWSETGTAQVRTAPDGTRSLVVDLDEAPQGEGFLEVWLLRPDVSGLISLGTLDGTSGTFALPPGLDLAEYPVVDVSDEPLDGEPAHSGVSVVRGALDA</sequence>
<feature type="transmembrane region" description="Helical" evidence="2">
    <location>
        <begin position="149"/>
        <end position="170"/>
    </location>
</feature>
<protein>
    <submittedName>
        <fullName evidence="4">Anti-sigma factor</fullName>
    </submittedName>
</protein>
<dbReference type="Pfam" id="PF10099">
    <property type="entry name" value="RskA_C"/>
    <property type="match status" value="1"/>
</dbReference>
<organism evidence="4 5">
    <name type="scientific">Cellulomonas wangleii</name>
    <dbReference type="NCBI Taxonomy" id="2816956"/>
    <lineage>
        <taxon>Bacteria</taxon>
        <taxon>Bacillati</taxon>
        <taxon>Actinomycetota</taxon>
        <taxon>Actinomycetes</taxon>
        <taxon>Micrococcales</taxon>
        <taxon>Cellulomonadaceae</taxon>
        <taxon>Cellulomonas</taxon>
    </lineage>
</organism>
<reference evidence="4 5" key="1">
    <citation type="submission" date="2021-05" db="EMBL/GenBank/DDBJ databases">
        <title>Novel species in genus Cellulomonas.</title>
        <authorList>
            <person name="Zhang G."/>
        </authorList>
    </citation>
    <scope>NUCLEOTIDE SEQUENCE [LARGE SCALE GENOMIC DNA]</scope>
    <source>
        <strain evidence="5">zg-ZUI222</strain>
    </source>
</reference>
<evidence type="ECO:0000313" key="4">
    <source>
        <dbReference type="EMBL" id="QVI62820.1"/>
    </source>
</evidence>
<accession>A0ABX8D5T3</accession>
<dbReference type="EMBL" id="CP074405">
    <property type="protein sequence ID" value="QVI62820.1"/>
    <property type="molecule type" value="Genomic_DNA"/>
</dbReference>